<sequence length="125" mass="13801">MIIMGWNARAAGNWARSHAEPGPTNNCATYVRKAIQAGGVIVMNTRNAKDYGPMLEAAGFRRISSTQPARAGDVVVIQPYAGGHAAGHMAIYDGQDWYSDFKQRDFWGGPGYRSSRPAYQMYRKN</sequence>
<dbReference type="GO" id="GO:0008234">
    <property type="term" value="F:cysteine-type peptidase activity"/>
    <property type="evidence" value="ECO:0007669"/>
    <property type="project" value="UniProtKB-KW"/>
</dbReference>
<gene>
    <name evidence="5" type="ORF">BA086_02210</name>
</gene>
<dbReference type="Gene3D" id="3.90.1720.10">
    <property type="entry name" value="endopeptidase domain like (from Nostoc punctiforme)"/>
    <property type="match status" value="1"/>
</dbReference>
<evidence type="ECO:0000259" key="4">
    <source>
        <dbReference type="Pfam" id="PF00877"/>
    </source>
</evidence>
<dbReference type="InterPro" id="IPR000064">
    <property type="entry name" value="NLP_P60_dom"/>
</dbReference>
<dbReference type="EMBL" id="RSUZ01000002">
    <property type="protein sequence ID" value="MIV61953.1"/>
    <property type="molecule type" value="Genomic_DNA"/>
</dbReference>
<keyword evidence="3" id="KW-0788">Thiol protease</keyword>
<accession>A0A402X990</accession>
<keyword evidence="2" id="KW-0378">Hydrolase</keyword>
<keyword evidence="1" id="KW-0645">Protease</keyword>
<dbReference type="AlphaFoldDB" id="A0A402X990"/>
<protein>
    <recommendedName>
        <fullName evidence="4">NlpC/P60 domain-containing protein</fullName>
    </recommendedName>
</protein>
<proteinExistence type="predicted"/>
<evidence type="ECO:0000256" key="2">
    <source>
        <dbReference type="ARBA" id="ARBA00022801"/>
    </source>
</evidence>
<dbReference type="Pfam" id="PF00877">
    <property type="entry name" value="NLPC_P60"/>
    <property type="match status" value="1"/>
</dbReference>
<evidence type="ECO:0000256" key="1">
    <source>
        <dbReference type="ARBA" id="ARBA00022670"/>
    </source>
</evidence>
<reference evidence="5" key="1">
    <citation type="submission" date="2018-07" db="EMBL/GenBank/DDBJ databases">
        <authorList>
            <consortium name="GenomeTrakr network: Whole genome sequencing for foodborne pathogen traceback"/>
        </authorList>
    </citation>
    <scope>NUCLEOTIDE SEQUENCE [LARGE SCALE GENOMIC DNA]</scope>
    <source>
        <strain evidence="5">FDA00010322</strain>
    </source>
</reference>
<dbReference type="GO" id="GO:0006508">
    <property type="term" value="P:proteolysis"/>
    <property type="evidence" value="ECO:0007669"/>
    <property type="project" value="UniProtKB-KW"/>
</dbReference>
<feature type="domain" description="NlpC/P60" evidence="4">
    <location>
        <begin position="26"/>
        <end position="98"/>
    </location>
</feature>
<evidence type="ECO:0000256" key="3">
    <source>
        <dbReference type="ARBA" id="ARBA00022807"/>
    </source>
</evidence>
<organism evidence="5">
    <name type="scientific">Salmonella enterica</name>
    <name type="common">Salmonella choleraesuis</name>
    <dbReference type="NCBI Taxonomy" id="28901"/>
    <lineage>
        <taxon>Bacteria</taxon>
        <taxon>Pseudomonadati</taxon>
        <taxon>Pseudomonadota</taxon>
        <taxon>Gammaproteobacteria</taxon>
        <taxon>Enterobacterales</taxon>
        <taxon>Enterobacteriaceae</taxon>
        <taxon>Salmonella</taxon>
    </lineage>
</organism>
<evidence type="ECO:0000313" key="5">
    <source>
        <dbReference type="EMBL" id="MIV61953.1"/>
    </source>
</evidence>
<name>A0A402X990_SALER</name>
<comment type="caution">
    <text evidence="5">The sequence shown here is derived from an EMBL/GenBank/DDBJ whole genome shotgun (WGS) entry which is preliminary data.</text>
</comment>
<dbReference type="Proteomes" id="UP000885414">
    <property type="component" value="Unassembled WGS sequence"/>
</dbReference>